<organism evidence="1 2">
    <name type="scientific">Mannheimia haemolytica</name>
    <name type="common">Pasteurella haemolytica</name>
    <dbReference type="NCBI Taxonomy" id="75985"/>
    <lineage>
        <taxon>Bacteria</taxon>
        <taxon>Pseudomonadati</taxon>
        <taxon>Pseudomonadota</taxon>
        <taxon>Gammaproteobacteria</taxon>
        <taxon>Pasteurellales</taxon>
        <taxon>Pasteurellaceae</taxon>
        <taxon>Mannheimia</taxon>
    </lineage>
</organism>
<gene>
    <name evidence="1" type="ORF">NCTC10638_01998</name>
</gene>
<sequence>METVTQQDFTYFLIKLLKAEKIVFLASKNPSNKIKFYLNQRNLEFYFYVEISFRYEKTG</sequence>
<dbReference type="AlphaFoldDB" id="A0A378MX66"/>
<accession>A0A378MX66</accession>
<protein>
    <submittedName>
        <fullName evidence="1">Uncharacterized protein</fullName>
    </submittedName>
</protein>
<evidence type="ECO:0000313" key="1">
    <source>
        <dbReference type="EMBL" id="STY60792.1"/>
    </source>
</evidence>
<evidence type="ECO:0000313" key="2">
    <source>
        <dbReference type="Proteomes" id="UP000254802"/>
    </source>
</evidence>
<name>A0A378MX66_MANHA</name>
<dbReference type="Proteomes" id="UP000254802">
    <property type="component" value="Unassembled WGS sequence"/>
</dbReference>
<proteinExistence type="predicted"/>
<dbReference type="EMBL" id="UGPN01000002">
    <property type="protein sequence ID" value="STY60792.1"/>
    <property type="molecule type" value="Genomic_DNA"/>
</dbReference>
<reference evidence="1 2" key="1">
    <citation type="submission" date="2018-06" db="EMBL/GenBank/DDBJ databases">
        <authorList>
            <consortium name="Pathogen Informatics"/>
            <person name="Doyle S."/>
        </authorList>
    </citation>
    <scope>NUCLEOTIDE SEQUENCE [LARGE SCALE GENOMIC DNA]</scope>
    <source>
        <strain evidence="1 2">NCTC10638</strain>
    </source>
</reference>